<dbReference type="PROSITE" id="PS51257">
    <property type="entry name" value="PROKAR_LIPOPROTEIN"/>
    <property type="match status" value="1"/>
</dbReference>
<evidence type="ECO:0000313" key="1">
    <source>
        <dbReference type="EMBL" id="SFG42619.1"/>
    </source>
</evidence>
<name>A0A1I2RSW0_9HYPH</name>
<gene>
    <name evidence="1" type="ORF">SAMN05192565_10363</name>
</gene>
<evidence type="ECO:0000313" key="2">
    <source>
        <dbReference type="Proteomes" id="UP000199229"/>
    </source>
</evidence>
<dbReference type="AlphaFoldDB" id="A0A1I2RSW0"/>
<dbReference type="OrthoDB" id="7995872at2"/>
<dbReference type="EMBL" id="FOPM01000003">
    <property type="protein sequence ID" value="SFG42619.1"/>
    <property type="molecule type" value="Genomic_DNA"/>
</dbReference>
<organism evidence="1 2">
    <name type="scientific">Methylobacterium gossipiicola</name>
    <dbReference type="NCBI Taxonomy" id="582675"/>
    <lineage>
        <taxon>Bacteria</taxon>
        <taxon>Pseudomonadati</taxon>
        <taxon>Pseudomonadota</taxon>
        <taxon>Alphaproteobacteria</taxon>
        <taxon>Hyphomicrobiales</taxon>
        <taxon>Methylobacteriaceae</taxon>
        <taxon>Methylobacterium</taxon>
    </lineage>
</organism>
<dbReference type="STRING" id="582675.SAMN05192565_10363"/>
<dbReference type="Proteomes" id="UP000199229">
    <property type="component" value="Unassembled WGS sequence"/>
</dbReference>
<dbReference type="RefSeq" id="WP_091969020.1">
    <property type="nucleotide sequence ID" value="NZ_FOPM01000003.1"/>
</dbReference>
<accession>A0A1I2RSW0</accession>
<sequence length="117" mass="12755">MEKLALEGARLLFSHDGAGWIVAVLMGLACLQLHRETMRTQDARLGDTGATATALERASQTNVAVAAALESRTRVLEDLSRLVSEMARSIEHGDERSRDKLDAILRRLGEGRPFSAP</sequence>
<reference evidence="2" key="1">
    <citation type="submission" date="2016-10" db="EMBL/GenBank/DDBJ databases">
        <authorList>
            <person name="Varghese N."/>
            <person name="Submissions S."/>
        </authorList>
    </citation>
    <scope>NUCLEOTIDE SEQUENCE [LARGE SCALE GENOMIC DNA]</scope>
    <source>
        <strain evidence="2">Gh-105</strain>
    </source>
</reference>
<keyword evidence="2" id="KW-1185">Reference proteome</keyword>
<protein>
    <submittedName>
        <fullName evidence="1">Uncharacterized protein</fullName>
    </submittedName>
</protein>
<proteinExistence type="predicted"/>